<dbReference type="AlphaFoldDB" id="A0A177HLC9"/>
<protein>
    <submittedName>
        <fullName evidence="1">Uncharacterized protein</fullName>
    </submittedName>
</protein>
<organism evidence="1 2">
    <name type="scientific">Streptomyces jeddahensis</name>
    <dbReference type="NCBI Taxonomy" id="1716141"/>
    <lineage>
        <taxon>Bacteria</taxon>
        <taxon>Bacillati</taxon>
        <taxon>Actinomycetota</taxon>
        <taxon>Actinomycetes</taxon>
        <taxon>Kitasatosporales</taxon>
        <taxon>Streptomycetaceae</taxon>
        <taxon>Streptomyces</taxon>
    </lineage>
</organism>
<evidence type="ECO:0000313" key="1">
    <source>
        <dbReference type="EMBL" id="OAH11489.1"/>
    </source>
</evidence>
<evidence type="ECO:0000313" key="2">
    <source>
        <dbReference type="Proteomes" id="UP000077381"/>
    </source>
</evidence>
<name>A0A177HLC9_9ACTN</name>
<sequence length="58" mass="6350">MIDRNGSYPSACSAVPLAPNKLLHTGPLDAFDKTQAGTYLIDIPQWNRTENEHPALVT</sequence>
<reference evidence="1 2" key="1">
    <citation type="submission" date="2015-12" db="EMBL/GenBank/DDBJ databases">
        <title>Genome sequence of Streptomyces sp. G25.</title>
        <authorList>
            <person name="Poehlein A."/>
            <person name="Roettig A."/>
            <person name="Hiessl S."/>
            <person name="Hauschild P."/>
            <person name="Schauer J."/>
            <person name="Madkour M.H."/>
            <person name="Al-Ansari A.M."/>
            <person name="Almakishah N.H."/>
            <person name="Steinbuechel A."/>
            <person name="Daniel R."/>
        </authorList>
    </citation>
    <scope>NUCLEOTIDE SEQUENCE [LARGE SCALE GENOMIC DNA]</scope>
    <source>
        <strain evidence="2">G25(2015)</strain>
    </source>
</reference>
<proteinExistence type="predicted"/>
<keyword evidence="2" id="KW-1185">Reference proteome</keyword>
<accession>A0A177HLC9</accession>
<comment type="caution">
    <text evidence="1">The sequence shown here is derived from an EMBL/GenBank/DDBJ whole genome shotgun (WGS) entry which is preliminary data.</text>
</comment>
<dbReference type="Proteomes" id="UP000077381">
    <property type="component" value="Unassembled WGS sequence"/>
</dbReference>
<gene>
    <name evidence="1" type="ORF">STSP_51620</name>
</gene>
<dbReference type="EMBL" id="LOHS01000108">
    <property type="protein sequence ID" value="OAH11489.1"/>
    <property type="molecule type" value="Genomic_DNA"/>
</dbReference>
<dbReference type="PATRIC" id="fig|1716141.3.peg.5428"/>